<dbReference type="VEuPathDB" id="ToxoDB:BESB_076130"/>
<organism evidence="8 9">
    <name type="scientific">Besnoitia besnoiti</name>
    <name type="common">Apicomplexan protozoan</name>
    <dbReference type="NCBI Taxonomy" id="94643"/>
    <lineage>
        <taxon>Eukaryota</taxon>
        <taxon>Sar</taxon>
        <taxon>Alveolata</taxon>
        <taxon>Apicomplexa</taxon>
        <taxon>Conoidasida</taxon>
        <taxon>Coccidia</taxon>
        <taxon>Eucoccidiorida</taxon>
        <taxon>Eimeriorina</taxon>
        <taxon>Sarcocystidae</taxon>
        <taxon>Besnoitia</taxon>
    </lineage>
</organism>
<feature type="region of interest" description="Disordered" evidence="7">
    <location>
        <begin position="473"/>
        <end position="493"/>
    </location>
</feature>
<evidence type="ECO:0000256" key="3">
    <source>
        <dbReference type="ARBA" id="ARBA00022794"/>
    </source>
</evidence>
<dbReference type="PROSITE" id="PS51381">
    <property type="entry name" value="C2_B9"/>
    <property type="match status" value="1"/>
</dbReference>
<dbReference type="GeneID" id="40312539"/>
<keyword evidence="9" id="KW-1185">Reference proteome</keyword>
<dbReference type="EMBL" id="NWUJ01000008">
    <property type="protein sequence ID" value="PFH33396.1"/>
    <property type="molecule type" value="Genomic_DNA"/>
</dbReference>
<evidence type="ECO:0000256" key="2">
    <source>
        <dbReference type="ARBA" id="ARBA00022490"/>
    </source>
</evidence>
<dbReference type="AlphaFoldDB" id="A0A2A9MBV6"/>
<feature type="region of interest" description="Disordered" evidence="7">
    <location>
        <begin position="1"/>
        <end position="199"/>
    </location>
</feature>
<dbReference type="RefSeq" id="XP_029217405.1">
    <property type="nucleotide sequence ID" value="XM_029365974.1"/>
</dbReference>
<gene>
    <name evidence="8" type="ORF">BESB_076130</name>
</gene>
<dbReference type="KEGG" id="bbes:BESB_076130"/>
<proteinExistence type="predicted"/>
<dbReference type="PANTHER" id="PTHR12968:SF2">
    <property type="entry name" value="B9 DOMAIN-CONTAINING PROTEIN 2"/>
    <property type="match status" value="1"/>
</dbReference>
<dbReference type="STRING" id="94643.A0A2A9MBV6"/>
<dbReference type="InterPro" id="IPR010796">
    <property type="entry name" value="C2_B9-type_dom"/>
</dbReference>
<keyword evidence="5" id="KW-0966">Cell projection</keyword>
<evidence type="ECO:0000313" key="8">
    <source>
        <dbReference type="EMBL" id="PFH33396.1"/>
    </source>
</evidence>
<comment type="caution">
    <text evidence="8">The sequence shown here is derived from an EMBL/GenBank/DDBJ whole genome shotgun (WGS) entry which is preliminary data.</text>
</comment>
<accession>A0A2A9MBV6</accession>
<keyword evidence="2" id="KW-0963">Cytoplasm</keyword>
<feature type="compositionally biased region" description="Pro residues" evidence="7">
    <location>
        <begin position="385"/>
        <end position="400"/>
    </location>
</feature>
<reference evidence="8 9" key="1">
    <citation type="submission" date="2017-09" db="EMBL/GenBank/DDBJ databases">
        <title>Genome sequencing of Besnoitia besnoiti strain Bb-Ger1.</title>
        <authorList>
            <person name="Schares G."/>
            <person name="Venepally P."/>
            <person name="Lorenzi H.A."/>
        </authorList>
    </citation>
    <scope>NUCLEOTIDE SEQUENCE [LARGE SCALE GENOMIC DNA]</scope>
    <source>
        <strain evidence="8 9">Bb-Ger1</strain>
    </source>
</reference>
<keyword evidence="3" id="KW-0970">Cilium biogenesis/degradation</keyword>
<name>A0A2A9MBV6_BESBE</name>
<sequence length="493" mass="51794">MPPEQSQPHAEDAPSSSAQQAPEGRSPPRRASGGAAATAGLEAALASVSPSSGVRKKKKGAHAAHPSAKQEPDEVPPNPSAYAASLRAEKGSRSDSAQPQVPGAQTPSACASSAERRLVAADRPPNPPTAAPAPEALLRSQGGSSRQPLQPLPSAQAAEGLSSRVACGSPPFSHTAATEAPPPKFARMPSRTSETGAGVPPALAPSLLLAAFQPPAQQNAFLANQGSTEAEIHFIGELEAGCGFQTSDGVFCEISFEAGNHWLSLCKAAERSHQTQTAYGSVGDVYLWNHPIDLHYAVSSVVGWPRCRVSVWKLTSLGSIENRRLLGRRVDLTDMGVLDARIGERMKLTTRTSGSVKFSVDVIMRNFEFHGFSTSSAFPAASLATPPPPPAALSLPPLPSTPEAVAARPQPPQTPRSPSLASLALYEEAQRSLRGEKLHSARADSGASCWRYAPSERSNLESERGTVATREAKALFRSASRPHGDLAGERKRQ</sequence>
<dbReference type="PANTHER" id="PTHR12968">
    <property type="entry name" value="B9 DOMAIN-CONTAINING"/>
    <property type="match status" value="1"/>
</dbReference>
<dbReference type="Proteomes" id="UP000224006">
    <property type="component" value="Chromosome VII"/>
</dbReference>
<protein>
    <recommendedName>
        <fullName evidence="6">B9 domain-containing protein 2</fullName>
    </recommendedName>
</protein>
<evidence type="ECO:0000256" key="4">
    <source>
        <dbReference type="ARBA" id="ARBA00023212"/>
    </source>
</evidence>
<evidence type="ECO:0000256" key="5">
    <source>
        <dbReference type="ARBA" id="ARBA00023273"/>
    </source>
</evidence>
<feature type="compositionally biased region" description="Polar residues" evidence="7">
    <location>
        <begin position="1"/>
        <end position="20"/>
    </location>
</feature>
<feature type="compositionally biased region" description="Polar residues" evidence="7">
    <location>
        <begin position="94"/>
        <end position="111"/>
    </location>
</feature>
<comment type="subcellular location">
    <subcellularLocation>
        <location evidence="1">Cytoplasm</location>
        <location evidence="1">Cytoskeleton</location>
        <location evidence="1">Cilium basal body</location>
    </subcellularLocation>
</comment>
<dbReference type="OrthoDB" id="184109at2759"/>
<dbReference type="GO" id="GO:0036038">
    <property type="term" value="C:MKS complex"/>
    <property type="evidence" value="ECO:0007669"/>
    <property type="project" value="TreeGrafter"/>
</dbReference>
<evidence type="ECO:0000256" key="6">
    <source>
        <dbReference type="ARBA" id="ARBA00039272"/>
    </source>
</evidence>
<feature type="compositionally biased region" description="Low complexity" evidence="7">
    <location>
        <begin position="21"/>
        <end position="47"/>
    </location>
</feature>
<evidence type="ECO:0000256" key="7">
    <source>
        <dbReference type="SAM" id="MobiDB-lite"/>
    </source>
</evidence>
<evidence type="ECO:0000313" key="9">
    <source>
        <dbReference type="Proteomes" id="UP000224006"/>
    </source>
</evidence>
<feature type="compositionally biased region" description="Basic and acidic residues" evidence="7">
    <location>
        <begin position="482"/>
        <end position="493"/>
    </location>
</feature>
<dbReference type="Pfam" id="PF07162">
    <property type="entry name" value="B9-C2"/>
    <property type="match status" value="1"/>
</dbReference>
<dbReference type="GO" id="GO:0060271">
    <property type="term" value="P:cilium assembly"/>
    <property type="evidence" value="ECO:0007669"/>
    <property type="project" value="TreeGrafter"/>
</dbReference>
<evidence type="ECO:0000256" key="1">
    <source>
        <dbReference type="ARBA" id="ARBA00004120"/>
    </source>
</evidence>
<feature type="region of interest" description="Disordered" evidence="7">
    <location>
        <begin position="380"/>
        <end position="419"/>
    </location>
</feature>
<keyword evidence="4" id="KW-0206">Cytoskeleton</keyword>